<dbReference type="GO" id="GO:0016788">
    <property type="term" value="F:hydrolase activity, acting on ester bonds"/>
    <property type="evidence" value="ECO:0007669"/>
    <property type="project" value="UniProtKB-ARBA"/>
</dbReference>
<dbReference type="AlphaFoldDB" id="A0A2U8HB09"/>
<evidence type="ECO:0000313" key="3">
    <source>
        <dbReference type="Proteomes" id="UP000244915"/>
    </source>
</evidence>
<evidence type="ECO:0000259" key="1">
    <source>
        <dbReference type="Pfam" id="PF13472"/>
    </source>
</evidence>
<dbReference type="EMBL" id="CP022189">
    <property type="protein sequence ID" value="AWI83139.1"/>
    <property type="molecule type" value="Genomic_DNA"/>
</dbReference>
<dbReference type="Gene3D" id="3.40.50.1110">
    <property type="entry name" value="SGNH hydrolase"/>
    <property type="match status" value="1"/>
</dbReference>
<reference evidence="2 3" key="1">
    <citation type="submission" date="2017-06" db="EMBL/GenBank/DDBJ databases">
        <title>Yangia sp. YSBP01 complete genome sequence.</title>
        <authorList>
            <person name="Woo J.-H."/>
            <person name="Kim H.-S."/>
        </authorList>
    </citation>
    <scope>NUCLEOTIDE SEQUENCE [LARGE SCALE GENOMIC DNA]</scope>
    <source>
        <strain evidence="2 3">YSBP01</strain>
    </source>
</reference>
<protein>
    <submittedName>
        <fullName evidence="2">Arylesterase</fullName>
    </submittedName>
</protein>
<dbReference type="PANTHER" id="PTHR30383:SF29">
    <property type="entry name" value="SGNH HYDROLASE-TYPE ESTERASE DOMAIN-CONTAINING PROTEIN"/>
    <property type="match status" value="1"/>
</dbReference>
<feature type="domain" description="SGNH hydrolase-type esterase" evidence="1">
    <location>
        <begin position="6"/>
        <end position="190"/>
    </location>
</feature>
<dbReference type="InterPro" id="IPR051532">
    <property type="entry name" value="Ester_Hydrolysis_Enzymes"/>
</dbReference>
<dbReference type="InterPro" id="IPR013830">
    <property type="entry name" value="SGNH_hydro"/>
</dbReference>
<dbReference type="CDD" id="cd01839">
    <property type="entry name" value="SGNH_arylesterase_like"/>
    <property type="match status" value="1"/>
</dbReference>
<name>A0A2U8HB09_9RHOB</name>
<organism evidence="2 3">
    <name type="scientific">Alloyangia pacifica</name>
    <dbReference type="NCBI Taxonomy" id="311180"/>
    <lineage>
        <taxon>Bacteria</taxon>
        <taxon>Pseudomonadati</taxon>
        <taxon>Pseudomonadota</taxon>
        <taxon>Alphaproteobacteria</taxon>
        <taxon>Rhodobacterales</taxon>
        <taxon>Roseobacteraceae</taxon>
        <taxon>Alloyangia</taxon>
    </lineage>
</organism>
<dbReference type="OrthoDB" id="164654at2"/>
<dbReference type="RefSeq" id="WP_108965026.1">
    <property type="nucleotide sequence ID" value="NZ_CP022189.1"/>
</dbReference>
<dbReference type="KEGG" id="ypac:CEW88_05345"/>
<sequence length="210" mass="21576">MARILCYGDSLTWGHDAANGAQRHAIADLWPSVLAEALPGVTVLADGVGGRTTSFDDHAAPCDRNATRTLPVALAAHMPLDAVVILLGTNDLKPKFGGMAISAQQGMRRLVQLVRGFPYTPASAVPKVLIVAPPLCTAPAQGASDSPIRAEQSALFAPLYAALAEEMGVAVFDAGTVAQASPVDGIHLDAANTRAIGAALAEPVRALLAI</sequence>
<evidence type="ECO:0000313" key="2">
    <source>
        <dbReference type="EMBL" id="AWI83139.1"/>
    </source>
</evidence>
<dbReference type="SUPFAM" id="SSF52266">
    <property type="entry name" value="SGNH hydrolase"/>
    <property type="match status" value="1"/>
</dbReference>
<proteinExistence type="predicted"/>
<dbReference type="PANTHER" id="PTHR30383">
    <property type="entry name" value="THIOESTERASE 1/PROTEASE 1/LYSOPHOSPHOLIPASE L1"/>
    <property type="match status" value="1"/>
</dbReference>
<dbReference type="Pfam" id="PF13472">
    <property type="entry name" value="Lipase_GDSL_2"/>
    <property type="match status" value="1"/>
</dbReference>
<accession>A0A2U8HB09</accession>
<gene>
    <name evidence="2" type="ORF">CEW88_05345</name>
</gene>
<dbReference type="InterPro" id="IPR036514">
    <property type="entry name" value="SGNH_hydro_sf"/>
</dbReference>
<dbReference type="Proteomes" id="UP000244915">
    <property type="component" value="Chromosome 1"/>
</dbReference>